<evidence type="ECO:0000313" key="4">
    <source>
        <dbReference type="Proteomes" id="UP000029964"/>
    </source>
</evidence>
<dbReference type="HOGENOM" id="CLU_2026014_0_0_1"/>
<sequence length="122" mass="13856">MLSTRRTKDDFSADSTSGYRSAFLLLHSEIAQQHIAYILAALALILPGLLLRPNALRIEFQISAPKITRAQHSKRRTAKKARILRKQNRSKTPNYNLEPIPTLMPVSRCPEIRDRTLPLTVP</sequence>
<evidence type="ECO:0000256" key="2">
    <source>
        <dbReference type="SAM" id="Phobius"/>
    </source>
</evidence>
<keyword evidence="4" id="KW-1185">Reference proteome</keyword>
<feature type="compositionally biased region" description="Basic residues" evidence="1">
    <location>
        <begin position="69"/>
        <end position="89"/>
    </location>
</feature>
<gene>
    <name evidence="3" type="ORF">ACRE_006140</name>
</gene>
<keyword evidence="2" id="KW-0812">Transmembrane</keyword>
<feature type="region of interest" description="Disordered" evidence="1">
    <location>
        <begin position="69"/>
        <end position="100"/>
    </location>
</feature>
<comment type="caution">
    <text evidence="3">The sequence shown here is derived from an EMBL/GenBank/DDBJ whole genome shotgun (WGS) entry which is preliminary data.</text>
</comment>
<accession>A0A086TGB5</accession>
<protein>
    <submittedName>
        <fullName evidence="3">Uncharacterized protein</fullName>
    </submittedName>
</protein>
<proteinExistence type="predicted"/>
<feature type="transmembrane region" description="Helical" evidence="2">
    <location>
        <begin position="34"/>
        <end position="51"/>
    </location>
</feature>
<dbReference type="EMBL" id="JPKY01000003">
    <property type="protein sequence ID" value="KFH48397.1"/>
    <property type="molecule type" value="Genomic_DNA"/>
</dbReference>
<dbReference type="AlphaFoldDB" id="A0A086TGB5"/>
<reference evidence="4" key="1">
    <citation type="journal article" date="2014" name="Genome Announc.">
        <title>Genome sequence and annotation of Acremonium chrysogenum, producer of the beta-lactam antibiotic cephalosporin C.</title>
        <authorList>
            <person name="Terfehr D."/>
            <person name="Dahlmann T.A."/>
            <person name="Specht T."/>
            <person name="Zadra I."/>
            <person name="Kuernsteiner H."/>
            <person name="Kueck U."/>
        </authorList>
    </citation>
    <scope>NUCLEOTIDE SEQUENCE [LARGE SCALE GENOMIC DNA]</scope>
    <source>
        <strain evidence="4">ATCC 11550 / CBS 779.69 / DSM 880 / IAM 14645 / JCM 23072 / IMI 49137</strain>
    </source>
</reference>
<keyword evidence="2" id="KW-0472">Membrane</keyword>
<organism evidence="3 4">
    <name type="scientific">Hapsidospora chrysogenum (strain ATCC 11550 / CBS 779.69 / DSM 880 / IAM 14645 / JCM 23072 / IMI 49137)</name>
    <name type="common">Acremonium chrysogenum</name>
    <dbReference type="NCBI Taxonomy" id="857340"/>
    <lineage>
        <taxon>Eukaryota</taxon>
        <taxon>Fungi</taxon>
        <taxon>Dikarya</taxon>
        <taxon>Ascomycota</taxon>
        <taxon>Pezizomycotina</taxon>
        <taxon>Sordariomycetes</taxon>
        <taxon>Hypocreomycetidae</taxon>
        <taxon>Hypocreales</taxon>
        <taxon>Bionectriaceae</taxon>
        <taxon>Hapsidospora</taxon>
    </lineage>
</organism>
<evidence type="ECO:0000313" key="3">
    <source>
        <dbReference type="EMBL" id="KFH48397.1"/>
    </source>
</evidence>
<name>A0A086TGB5_HAPC1</name>
<evidence type="ECO:0000256" key="1">
    <source>
        <dbReference type="SAM" id="MobiDB-lite"/>
    </source>
</evidence>
<keyword evidence="2" id="KW-1133">Transmembrane helix</keyword>
<dbReference type="Proteomes" id="UP000029964">
    <property type="component" value="Unassembled WGS sequence"/>
</dbReference>